<proteinExistence type="predicted"/>
<keyword evidence="2" id="KW-1185">Reference proteome</keyword>
<sequence>MEVEYVPFLKSKQNEIHALAELDKDILIKIAPFFDYPKKQGGDSALDIGAAIARLAKKFKKHLGGIKEFYFDIYDLDDSLEIDGRHLYGFLLEQFTGLPLVPVVSIDRSNEHQESVIQSKGLKHVSSSTVAFRVTPEDFQSFGVVSEDIKDMLRPVFSVFESVDLIFDCRICSNLDAETISKQIDDFTRNFTSSYQVRKVVIAGSSIPASAAEILSSNSEEYVDRIEIDIYGNARSLGAVDYVFGDYTTISPDYSDADIPGEQMQGRITAKFIYSFDGQHYFIRGGSLKTKGRDQYYDLAAVLCSKEFFRGPKYSPGDAYFYEKSRREGDQCWVNTVIRPAINAHITYAVKDLLTDNLL</sequence>
<dbReference type="InterPro" id="IPR025683">
    <property type="entry name" value="Protein_beta"/>
</dbReference>
<dbReference type="Pfam" id="PF14350">
    <property type="entry name" value="Beta_protein"/>
    <property type="match status" value="1"/>
</dbReference>
<evidence type="ECO:0008006" key="3">
    <source>
        <dbReference type="Google" id="ProtNLM"/>
    </source>
</evidence>
<dbReference type="KEGG" id="plei:Q9312_10385"/>
<evidence type="ECO:0000313" key="1">
    <source>
        <dbReference type="EMBL" id="WMS85620.1"/>
    </source>
</evidence>
<evidence type="ECO:0000313" key="2">
    <source>
        <dbReference type="Proteomes" id="UP001239782"/>
    </source>
</evidence>
<dbReference type="AlphaFoldDB" id="A0AA51RQA7"/>
<name>A0AA51RQA7_9GAMM</name>
<dbReference type="RefSeq" id="WP_309200773.1">
    <property type="nucleotide sequence ID" value="NZ_CP133548.1"/>
</dbReference>
<dbReference type="EMBL" id="CP133548">
    <property type="protein sequence ID" value="WMS85620.1"/>
    <property type="molecule type" value="Genomic_DNA"/>
</dbReference>
<gene>
    <name evidence="1" type="ORF">Q9312_10385</name>
</gene>
<protein>
    <recommendedName>
        <fullName evidence="3">T4 beta protein</fullName>
    </recommendedName>
</protein>
<accession>A0AA51RQA7</accession>
<dbReference type="Proteomes" id="UP001239782">
    <property type="component" value="Chromosome"/>
</dbReference>
<reference evidence="1 2" key="1">
    <citation type="submission" date="2023-08" db="EMBL/GenBank/DDBJ databases">
        <title>Pleionea litopenaei sp. nov., isolated from stomach of juvenile Litopenaeus vannamei.</title>
        <authorList>
            <person name="Rho A.M."/>
            <person name="Hwang C.Y."/>
        </authorList>
    </citation>
    <scope>NUCLEOTIDE SEQUENCE [LARGE SCALE GENOMIC DNA]</scope>
    <source>
        <strain evidence="1 2">HL-JVS1</strain>
    </source>
</reference>
<organism evidence="1 2">
    <name type="scientific">Pleionea litopenaei</name>
    <dbReference type="NCBI Taxonomy" id="3070815"/>
    <lineage>
        <taxon>Bacteria</taxon>
        <taxon>Pseudomonadati</taxon>
        <taxon>Pseudomonadota</taxon>
        <taxon>Gammaproteobacteria</taxon>
        <taxon>Oceanospirillales</taxon>
        <taxon>Pleioneaceae</taxon>
        <taxon>Pleionea</taxon>
    </lineage>
</organism>